<sequence>MGIGEFPAPHTISIPMRYAILLRDLRLSFPVCDDSFNPDDFSTIFGALKCLQVRMGKFEHNLDTIELGMSKLEHRIDNMELLMEQLQRELNYGEGEVDPPNSCSRMHETQQQHQQQYTPPSPHPSLTPPSNSTSAAHVLALEPP</sequence>
<dbReference type="AlphaFoldDB" id="A9SVM7"/>
<protein>
    <submittedName>
        <fullName evidence="2 3">Uncharacterized protein</fullName>
    </submittedName>
</protein>
<keyword evidence="4" id="KW-1185">Reference proteome</keyword>
<reference evidence="3" key="3">
    <citation type="submission" date="2020-12" db="UniProtKB">
        <authorList>
            <consortium name="EnsemblPlants"/>
        </authorList>
    </citation>
    <scope>IDENTIFICATION</scope>
</reference>
<reference evidence="2 4" key="1">
    <citation type="journal article" date="2008" name="Science">
        <title>The Physcomitrella genome reveals evolutionary insights into the conquest of land by plants.</title>
        <authorList>
            <person name="Rensing S."/>
            <person name="Lang D."/>
            <person name="Zimmer A."/>
            <person name="Terry A."/>
            <person name="Salamov A."/>
            <person name="Shapiro H."/>
            <person name="Nishiyama T."/>
            <person name="Perroud P.-F."/>
            <person name="Lindquist E."/>
            <person name="Kamisugi Y."/>
            <person name="Tanahashi T."/>
            <person name="Sakakibara K."/>
            <person name="Fujita T."/>
            <person name="Oishi K."/>
            <person name="Shin-I T."/>
            <person name="Kuroki Y."/>
            <person name="Toyoda A."/>
            <person name="Suzuki Y."/>
            <person name="Hashimoto A."/>
            <person name="Yamaguchi K."/>
            <person name="Sugano A."/>
            <person name="Kohara Y."/>
            <person name="Fujiyama A."/>
            <person name="Anterola A."/>
            <person name="Aoki S."/>
            <person name="Ashton N."/>
            <person name="Barbazuk W.B."/>
            <person name="Barker E."/>
            <person name="Bennetzen J."/>
            <person name="Bezanilla M."/>
            <person name="Blankenship R."/>
            <person name="Cho S.H."/>
            <person name="Dutcher S."/>
            <person name="Estelle M."/>
            <person name="Fawcett J.A."/>
            <person name="Gundlach H."/>
            <person name="Hanada K."/>
            <person name="Heyl A."/>
            <person name="Hicks K.A."/>
            <person name="Hugh J."/>
            <person name="Lohr M."/>
            <person name="Mayer K."/>
            <person name="Melkozernov A."/>
            <person name="Murata T."/>
            <person name="Nelson D."/>
            <person name="Pils B."/>
            <person name="Prigge M."/>
            <person name="Reiss B."/>
            <person name="Renner T."/>
            <person name="Rombauts S."/>
            <person name="Rushton P."/>
            <person name="Sanderfoot A."/>
            <person name="Schween G."/>
            <person name="Shiu S.-H."/>
            <person name="Stueber K."/>
            <person name="Theodoulou F.L."/>
            <person name="Tu H."/>
            <person name="Van de Peer Y."/>
            <person name="Verrier P.J."/>
            <person name="Waters E."/>
            <person name="Wood A."/>
            <person name="Yang L."/>
            <person name="Cove D."/>
            <person name="Cuming A."/>
            <person name="Hasebe M."/>
            <person name="Lucas S."/>
            <person name="Mishler D.B."/>
            <person name="Reski R."/>
            <person name="Grigoriev I."/>
            <person name="Quatrano R.S."/>
            <person name="Boore J.L."/>
        </authorList>
    </citation>
    <scope>NUCLEOTIDE SEQUENCE [LARGE SCALE GENOMIC DNA]</scope>
    <source>
        <strain evidence="3 4">cv. Gransden 2004</strain>
    </source>
</reference>
<accession>A9SVM7</accession>
<evidence type="ECO:0000313" key="3">
    <source>
        <dbReference type="EnsemblPlants" id="PAC:32936891.CDS.1"/>
    </source>
</evidence>
<dbReference type="EMBL" id="ABEU02000002">
    <property type="protein sequence ID" value="PNR60251.1"/>
    <property type="molecule type" value="Genomic_DNA"/>
</dbReference>
<feature type="region of interest" description="Disordered" evidence="1">
    <location>
        <begin position="90"/>
        <end position="144"/>
    </location>
</feature>
<gene>
    <name evidence="2" type="ORF">PHYPA_003044</name>
</gene>
<dbReference type="EnsemblPlants" id="Pp3c2_21680V3.1">
    <property type="protein sequence ID" value="PAC:32936891.CDS.1"/>
    <property type="gene ID" value="Pp3c2_21680"/>
</dbReference>
<evidence type="ECO:0000313" key="4">
    <source>
        <dbReference type="Proteomes" id="UP000006727"/>
    </source>
</evidence>
<dbReference type="InParanoid" id="A9SVM7"/>
<dbReference type="Gramene" id="Pp3c2_21680V3.1">
    <property type="protein sequence ID" value="PAC:32936891.CDS.1"/>
    <property type="gene ID" value="Pp3c2_21680"/>
</dbReference>
<proteinExistence type="predicted"/>
<dbReference type="Proteomes" id="UP000006727">
    <property type="component" value="Chromosome 2"/>
</dbReference>
<name>A9SVM7_PHYPA</name>
<dbReference type="HOGENOM" id="CLU_1799724_0_0_1"/>
<evidence type="ECO:0000313" key="2">
    <source>
        <dbReference type="EMBL" id="PNR60251.1"/>
    </source>
</evidence>
<dbReference type="PaxDb" id="3218-PP1S125_26V6.1"/>
<evidence type="ECO:0000256" key="1">
    <source>
        <dbReference type="SAM" id="MobiDB-lite"/>
    </source>
</evidence>
<reference evidence="2 4" key="2">
    <citation type="journal article" date="2018" name="Plant J.">
        <title>The Physcomitrella patens chromosome-scale assembly reveals moss genome structure and evolution.</title>
        <authorList>
            <person name="Lang D."/>
            <person name="Ullrich K.K."/>
            <person name="Murat F."/>
            <person name="Fuchs J."/>
            <person name="Jenkins J."/>
            <person name="Haas F.B."/>
            <person name="Piednoel M."/>
            <person name="Gundlach H."/>
            <person name="Van Bel M."/>
            <person name="Meyberg R."/>
            <person name="Vives C."/>
            <person name="Morata J."/>
            <person name="Symeonidi A."/>
            <person name="Hiss M."/>
            <person name="Muchero W."/>
            <person name="Kamisugi Y."/>
            <person name="Saleh O."/>
            <person name="Blanc G."/>
            <person name="Decker E.L."/>
            <person name="van Gessel N."/>
            <person name="Grimwood J."/>
            <person name="Hayes R.D."/>
            <person name="Graham S.W."/>
            <person name="Gunter L.E."/>
            <person name="McDaniel S.F."/>
            <person name="Hoernstein S.N.W."/>
            <person name="Larsson A."/>
            <person name="Li F.W."/>
            <person name="Perroud P.F."/>
            <person name="Phillips J."/>
            <person name="Ranjan P."/>
            <person name="Rokshar D.S."/>
            <person name="Rothfels C.J."/>
            <person name="Schneider L."/>
            <person name="Shu S."/>
            <person name="Stevenson D.W."/>
            <person name="Thummler F."/>
            <person name="Tillich M."/>
            <person name="Villarreal Aguilar J.C."/>
            <person name="Widiez T."/>
            <person name="Wong G.K."/>
            <person name="Wymore A."/>
            <person name="Zhang Y."/>
            <person name="Zimmer A.D."/>
            <person name="Quatrano R.S."/>
            <person name="Mayer K.F.X."/>
            <person name="Goodstein D."/>
            <person name="Casacuberta J.M."/>
            <person name="Vandepoele K."/>
            <person name="Reski R."/>
            <person name="Cuming A.C."/>
            <person name="Tuskan G.A."/>
            <person name="Maumus F."/>
            <person name="Salse J."/>
            <person name="Schmutz J."/>
            <person name="Rensing S.A."/>
        </authorList>
    </citation>
    <scope>NUCLEOTIDE SEQUENCE [LARGE SCALE GENOMIC DNA]</scope>
    <source>
        <strain evidence="3 4">cv. Gransden 2004</strain>
    </source>
</reference>
<organism evidence="2">
    <name type="scientific">Physcomitrium patens</name>
    <name type="common">Spreading-leaved earth moss</name>
    <name type="synonym">Physcomitrella patens</name>
    <dbReference type="NCBI Taxonomy" id="3218"/>
    <lineage>
        <taxon>Eukaryota</taxon>
        <taxon>Viridiplantae</taxon>
        <taxon>Streptophyta</taxon>
        <taxon>Embryophyta</taxon>
        <taxon>Bryophyta</taxon>
        <taxon>Bryophytina</taxon>
        <taxon>Bryopsida</taxon>
        <taxon>Funariidae</taxon>
        <taxon>Funariales</taxon>
        <taxon>Funariaceae</taxon>
        <taxon>Physcomitrium</taxon>
    </lineage>
</organism>